<reference evidence="3" key="1">
    <citation type="submission" date="2016-10" db="EMBL/GenBank/DDBJ databases">
        <authorList>
            <person name="Varghese N."/>
            <person name="Submissions S."/>
        </authorList>
    </citation>
    <scope>NUCLEOTIDE SEQUENCE [LARGE SCALE GENOMIC DNA]</scope>
    <source>
        <strain evidence="3">DSM 10146</strain>
    </source>
</reference>
<accession>A0A1G7ERU8</accession>
<keyword evidence="1" id="KW-0732">Signal</keyword>
<name>A0A1G7ERU8_9RHOB</name>
<dbReference type="Proteomes" id="UP000198994">
    <property type="component" value="Unassembled WGS sequence"/>
</dbReference>
<proteinExistence type="predicted"/>
<feature type="signal peptide" evidence="1">
    <location>
        <begin position="1"/>
        <end position="19"/>
    </location>
</feature>
<keyword evidence="3" id="KW-1185">Reference proteome</keyword>
<dbReference type="EMBL" id="FNAV01000006">
    <property type="protein sequence ID" value="SDE66369.1"/>
    <property type="molecule type" value="Genomic_DNA"/>
</dbReference>
<protein>
    <recommendedName>
        <fullName evidence="4">HdeA/HdeB family protein</fullName>
    </recommendedName>
</protein>
<evidence type="ECO:0000313" key="3">
    <source>
        <dbReference type="Proteomes" id="UP000198994"/>
    </source>
</evidence>
<sequence>MRLTGLVLALGLAAGPLAAQDAAKEAQCTKSAAVVMEAVAARKAGAPKEQARRMLREKLDHTAGDMLSDWIYDLPEDQLTDALGTAWKAQCLAAK</sequence>
<dbReference type="AlphaFoldDB" id="A0A1G7ERU8"/>
<evidence type="ECO:0000313" key="2">
    <source>
        <dbReference type="EMBL" id="SDE66369.1"/>
    </source>
</evidence>
<dbReference type="RefSeq" id="WP_008883432.1">
    <property type="nucleotide sequence ID" value="NZ_FNAV01000006.1"/>
</dbReference>
<organism evidence="2 3">
    <name type="scientific">Salipiger thiooxidans</name>
    <dbReference type="NCBI Taxonomy" id="282683"/>
    <lineage>
        <taxon>Bacteria</taxon>
        <taxon>Pseudomonadati</taxon>
        <taxon>Pseudomonadota</taxon>
        <taxon>Alphaproteobacteria</taxon>
        <taxon>Rhodobacterales</taxon>
        <taxon>Roseobacteraceae</taxon>
        <taxon>Salipiger</taxon>
    </lineage>
</organism>
<evidence type="ECO:0000256" key="1">
    <source>
        <dbReference type="SAM" id="SignalP"/>
    </source>
</evidence>
<evidence type="ECO:0008006" key="4">
    <source>
        <dbReference type="Google" id="ProtNLM"/>
    </source>
</evidence>
<dbReference type="STRING" id="282683.SAMN04488105_10633"/>
<feature type="chain" id="PRO_5011626274" description="HdeA/HdeB family protein" evidence="1">
    <location>
        <begin position="20"/>
        <end position="95"/>
    </location>
</feature>
<gene>
    <name evidence="2" type="ORF">SAMN04488105_10633</name>
</gene>
<dbReference type="OrthoDB" id="7875126at2"/>